<comment type="caution">
    <text evidence="6">The sequence shown here is derived from an EMBL/GenBank/DDBJ whole genome shotgun (WGS) entry which is preliminary data.</text>
</comment>
<evidence type="ECO:0000256" key="1">
    <source>
        <dbReference type="ARBA" id="ARBA00005234"/>
    </source>
</evidence>
<feature type="region of interest" description="Disordered" evidence="4">
    <location>
        <begin position="677"/>
        <end position="764"/>
    </location>
</feature>
<organism evidence="6 7">
    <name type="scientific">Panaeolus cyanescens</name>
    <dbReference type="NCBI Taxonomy" id="181874"/>
    <lineage>
        <taxon>Eukaryota</taxon>
        <taxon>Fungi</taxon>
        <taxon>Dikarya</taxon>
        <taxon>Basidiomycota</taxon>
        <taxon>Agaricomycotina</taxon>
        <taxon>Agaricomycetes</taxon>
        <taxon>Agaricomycetidae</taxon>
        <taxon>Agaricales</taxon>
        <taxon>Agaricineae</taxon>
        <taxon>Galeropsidaceae</taxon>
        <taxon>Panaeolus</taxon>
    </lineage>
</organism>
<dbReference type="GO" id="GO:0008234">
    <property type="term" value="F:cysteine-type peptidase activity"/>
    <property type="evidence" value="ECO:0007669"/>
    <property type="project" value="InterPro"/>
</dbReference>
<dbReference type="Pfam" id="PF02902">
    <property type="entry name" value="Peptidase_C48"/>
    <property type="match status" value="1"/>
</dbReference>
<feature type="compositionally biased region" description="Polar residues" evidence="4">
    <location>
        <begin position="606"/>
        <end position="615"/>
    </location>
</feature>
<feature type="compositionally biased region" description="Low complexity" evidence="4">
    <location>
        <begin position="482"/>
        <end position="494"/>
    </location>
</feature>
<dbReference type="AlphaFoldDB" id="A0A409YNE9"/>
<feature type="region of interest" description="Disordered" evidence="4">
    <location>
        <begin position="554"/>
        <end position="636"/>
    </location>
</feature>
<dbReference type="EMBL" id="NHTK01000915">
    <property type="protein sequence ID" value="PPR04603.1"/>
    <property type="molecule type" value="Genomic_DNA"/>
</dbReference>
<keyword evidence="2" id="KW-0645">Protease</keyword>
<gene>
    <name evidence="6" type="ORF">CVT24_011759</name>
</gene>
<evidence type="ECO:0000259" key="5">
    <source>
        <dbReference type="PROSITE" id="PS50600"/>
    </source>
</evidence>
<dbReference type="GO" id="GO:0006508">
    <property type="term" value="P:proteolysis"/>
    <property type="evidence" value="ECO:0007669"/>
    <property type="project" value="UniProtKB-KW"/>
</dbReference>
<sequence length="833" mass="93092">MPAYVIKAKDVQLQIPHEYHSILPDPSASVSTLLQCDLPQQSDCHSELLLDGDKRLWFHFDAPSSDVSVLLHRPIPSAQCLNELESSFGQAWLDGCKSVSDKRAKKVVERFPLWIIRLWREMATVLRGQLMWRRSLRWLETEKRLAKEGAETTMKDVLGQTERVQKAFEWLPWNSPMAFKGRAIYNTLQLTGFLGSGWLNDTHINIMLEVLPDQSVDTGRNKIVVPMSFYELVNFRLDSHLSQSMDKMQDSFLGKLATRIKANGVRQLYLPIHVNDNHWIAGRIDFEDRTVSYADSLSIFGGHYPKFHKQLIWWLRFWFGKSFATTRSEIPFIHAIQSDSVSCGIITLNTIEHALCEEPLWTSTKTTFERLKWFLRTIDFHTSMHNPASVQILVAPIDSRDLFGSDAECELNDQISSDKSIDFASSSESSESDSEFLDSEFSGSNDSSSRIFPIQWEALPMDVDSAPTSLLSVDHLPPRSPSANSEFSGSNDSSSRIFPIQWEALPMDVDSAPTSLLSVDHLPPRSPSASSFSGSIQSLSARSSASYLSTSVQSHARPSSSLSHISYTSGTSASSQKRSRVSTGSDYTASSSTLESSASSEKPKAQSGTGTSRSAINGRKLRKKTGTNSFPANKDSTRYRSWKTKILSEDPEAGFDEKDHPFQAQCSVCKVWVKGKGGGDTTRFKDHKKICPPSLDEITDKKPPKKKGKRSEDSAKGNLRGVSTLTRLWPGLKSSQSGNDSQPKKITKARKARPPPVLVPCPGLTSREDPRIDTYLNRTATRSGGGRAKHVVAVEMFGVTYSGLTHGQKQVVKRQRETEMRWVGIRTYCFFEL</sequence>
<evidence type="ECO:0000256" key="2">
    <source>
        <dbReference type="ARBA" id="ARBA00022670"/>
    </source>
</evidence>
<reference evidence="6 7" key="1">
    <citation type="journal article" date="2018" name="Evol. Lett.">
        <title>Horizontal gene cluster transfer increased hallucinogenic mushroom diversity.</title>
        <authorList>
            <person name="Reynolds H.T."/>
            <person name="Vijayakumar V."/>
            <person name="Gluck-Thaler E."/>
            <person name="Korotkin H.B."/>
            <person name="Matheny P.B."/>
            <person name="Slot J.C."/>
        </authorList>
    </citation>
    <scope>NUCLEOTIDE SEQUENCE [LARGE SCALE GENOMIC DNA]</scope>
    <source>
        <strain evidence="6 7">2629</strain>
    </source>
</reference>
<evidence type="ECO:0000256" key="3">
    <source>
        <dbReference type="ARBA" id="ARBA00022801"/>
    </source>
</evidence>
<evidence type="ECO:0000313" key="6">
    <source>
        <dbReference type="EMBL" id="PPR04603.1"/>
    </source>
</evidence>
<feature type="domain" description="Ubiquitin-like protease family profile" evidence="5">
    <location>
        <begin position="177"/>
        <end position="354"/>
    </location>
</feature>
<feature type="compositionally biased region" description="Polar residues" evidence="4">
    <location>
        <begin position="554"/>
        <end position="587"/>
    </location>
</feature>
<dbReference type="Proteomes" id="UP000284842">
    <property type="component" value="Unassembled WGS sequence"/>
</dbReference>
<dbReference type="PROSITE" id="PS50600">
    <property type="entry name" value="ULP_PROTEASE"/>
    <property type="match status" value="1"/>
</dbReference>
<name>A0A409YNE9_9AGAR</name>
<keyword evidence="7" id="KW-1185">Reference proteome</keyword>
<dbReference type="InterPro" id="IPR038765">
    <property type="entry name" value="Papain-like_cys_pep_sf"/>
</dbReference>
<proteinExistence type="inferred from homology"/>
<dbReference type="InParanoid" id="A0A409YNE9"/>
<dbReference type="GO" id="GO:0019783">
    <property type="term" value="F:ubiquitin-like protein peptidase activity"/>
    <property type="evidence" value="ECO:0007669"/>
    <property type="project" value="UniProtKB-ARBA"/>
</dbReference>
<dbReference type="Gene3D" id="3.40.395.10">
    <property type="entry name" value="Adenoviral Proteinase, Chain A"/>
    <property type="match status" value="1"/>
</dbReference>
<accession>A0A409YNE9</accession>
<dbReference type="InterPro" id="IPR003653">
    <property type="entry name" value="Peptidase_C48_C"/>
</dbReference>
<protein>
    <recommendedName>
        <fullName evidence="5">Ubiquitin-like protease family profile domain-containing protein</fullName>
    </recommendedName>
</protein>
<dbReference type="STRING" id="181874.A0A409YNE9"/>
<dbReference type="SUPFAM" id="SSF54001">
    <property type="entry name" value="Cysteine proteinases"/>
    <property type="match status" value="1"/>
</dbReference>
<comment type="similarity">
    <text evidence="1">Belongs to the peptidase C48 family.</text>
</comment>
<feature type="region of interest" description="Disordered" evidence="4">
    <location>
        <begin position="470"/>
        <end position="494"/>
    </location>
</feature>
<dbReference type="OrthoDB" id="3047025at2759"/>
<keyword evidence="3" id="KW-0378">Hydrolase</keyword>
<evidence type="ECO:0000313" key="7">
    <source>
        <dbReference type="Proteomes" id="UP000284842"/>
    </source>
</evidence>
<feature type="region of interest" description="Disordered" evidence="4">
    <location>
        <begin position="422"/>
        <end position="447"/>
    </location>
</feature>
<feature type="compositionally biased region" description="Low complexity" evidence="4">
    <location>
        <begin position="588"/>
        <end position="600"/>
    </location>
</feature>
<evidence type="ECO:0000256" key="4">
    <source>
        <dbReference type="SAM" id="MobiDB-lite"/>
    </source>
</evidence>